<keyword evidence="3" id="KW-1185">Reference proteome</keyword>
<dbReference type="InterPro" id="IPR004875">
    <property type="entry name" value="DDE_SF_endonuclease_dom"/>
</dbReference>
<accession>A0AAD9UT57</accession>
<dbReference type="Pfam" id="PF03184">
    <property type="entry name" value="DDE_1"/>
    <property type="match status" value="1"/>
</dbReference>
<name>A0AAD9UT57_ACRCE</name>
<gene>
    <name evidence="2" type="ORF">P5673_030660</name>
</gene>
<evidence type="ECO:0000313" key="2">
    <source>
        <dbReference type="EMBL" id="KAK2549031.1"/>
    </source>
</evidence>
<dbReference type="AlphaFoldDB" id="A0AAD9UT57"/>
<reference evidence="2" key="2">
    <citation type="journal article" date="2023" name="Science">
        <title>Genomic signatures of disease resistance in endangered staghorn corals.</title>
        <authorList>
            <person name="Vollmer S.V."/>
            <person name="Selwyn J.D."/>
            <person name="Despard B.A."/>
            <person name="Roesel C.L."/>
        </authorList>
    </citation>
    <scope>NUCLEOTIDE SEQUENCE</scope>
    <source>
        <strain evidence="2">K2</strain>
    </source>
</reference>
<organism evidence="2 3">
    <name type="scientific">Acropora cervicornis</name>
    <name type="common">Staghorn coral</name>
    <dbReference type="NCBI Taxonomy" id="6130"/>
    <lineage>
        <taxon>Eukaryota</taxon>
        <taxon>Metazoa</taxon>
        <taxon>Cnidaria</taxon>
        <taxon>Anthozoa</taxon>
        <taxon>Hexacorallia</taxon>
        <taxon>Scleractinia</taxon>
        <taxon>Astrocoeniina</taxon>
        <taxon>Acroporidae</taxon>
        <taxon>Acropora</taxon>
    </lineage>
</organism>
<evidence type="ECO:0000259" key="1">
    <source>
        <dbReference type="Pfam" id="PF03184"/>
    </source>
</evidence>
<reference evidence="2" key="1">
    <citation type="journal article" date="2023" name="G3 (Bethesda)">
        <title>Whole genome assembly and annotation of the endangered Caribbean coral Acropora cervicornis.</title>
        <authorList>
            <person name="Selwyn J.D."/>
            <person name="Vollmer S.V."/>
        </authorList>
    </citation>
    <scope>NUCLEOTIDE SEQUENCE</scope>
    <source>
        <strain evidence="2">K2</strain>
    </source>
</reference>
<dbReference type="EMBL" id="JARQWQ010000133">
    <property type="protein sequence ID" value="KAK2549031.1"/>
    <property type="molecule type" value="Genomic_DNA"/>
</dbReference>
<protein>
    <submittedName>
        <fullName evidence="2">Pogo transposable element with ZNF domain</fullName>
    </submittedName>
</protein>
<dbReference type="GO" id="GO:0003676">
    <property type="term" value="F:nucleic acid binding"/>
    <property type="evidence" value="ECO:0007669"/>
    <property type="project" value="InterPro"/>
</dbReference>
<dbReference type="Proteomes" id="UP001249851">
    <property type="component" value="Unassembled WGS sequence"/>
</dbReference>
<sequence>MSSILKYFQKKTASHPATTLQVPPTNRTGLSIEEQSNVGLEINNASSINNKRKRVTYREEDKLKIAKYANECRITNAFSRYKKEFPKLAESTVRGWLVKYRSQLKNTPQSALEHVTIGAKRGRPLLLSDDVDFKLRSFLTNLRSAGGTINRHVLYGVLMGLIKSDLSRYEQDLEFCVTNGWVQSLYTRMGYTRRMVTTSRPVITCALWLEMRDRFLNEIAEAVATYNIPDQLIINVDQTPSKFVPTENVAMAEKNSQHLAKKGGNDKRGMTLTLAETLDGTPLPFQLIYQGKTARSLPATNLPEGFCLSYNEKHWSNEKETLRLINEVIHPYMQRTKTRLSLAENAKTLLIWDASKTQLSKVVEERLKELNIISVMVPKNMTHLLQPLDLSTNGTVKKMEKRAFSEYFTSCITEQILCDPGKDVTTIKVDLKLSTLKPRHRKLMKELYEWLLSKKGKSIILSG</sequence>
<feature type="domain" description="DDE-1" evidence="1">
    <location>
        <begin position="271"/>
        <end position="409"/>
    </location>
</feature>
<evidence type="ECO:0000313" key="3">
    <source>
        <dbReference type="Proteomes" id="UP001249851"/>
    </source>
</evidence>
<comment type="caution">
    <text evidence="2">The sequence shown here is derived from an EMBL/GenBank/DDBJ whole genome shotgun (WGS) entry which is preliminary data.</text>
</comment>
<proteinExistence type="predicted"/>